<reference evidence="2 3" key="1">
    <citation type="submission" date="2018-08" db="EMBL/GenBank/DDBJ databases">
        <title>Genomic Encyclopedia of Type Strains, Phase III (KMG-III): the genomes of soil and plant-associated and newly described type strains.</title>
        <authorList>
            <person name="Whitman W."/>
        </authorList>
    </citation>
    <scope>NUCLEOTIDE SEQUENCE [LARGE SCALE GENOMIC DNA]</scope>
    <source>
        <strain evidence="2 3">325-5</strain>
    </source>
</reference>
<dbReference type="InterPro" id="IPR019243">
    <property type="entry name" value="DUF2202"/>
</dbReference>
<accession>A0A3D9RX40</accession>
<dbReference type="Pfam" id="PF09968">
    <property type="entry name" value="DUF2202"/>
    <property type="match status" value="1"/>
</dbReference>
<dbReference type="CDD" id="cd01048">
    <property type="entry name" value="Ferritin_like_AB2"/>
    <property type="match status" value="1"/>
</dbReference>
<protein>
    <recommendedName>
        <fullName evidence="1">DUF2202 domain-containing protein</fullName>
    </recommendedName>
</protein>
<dbReference type="RefSeq" id="WP_115879153.1">
    <property type="nucleotide sequence ID" value="NZ_QTTQ01000010.1"/>
</dbReference>
<sequence>MKKLIFINVLVTIFLFSCSNNSSEDIEGIEEINLETQTLLSNDEIADLLFLREEEKLARDVYLNSYDLYGLQIFKNISNSEQQHMDSVLELLNTYNLEDPASEIRGEFNNSDLQSIYDSLVEKSNISLLEALKVGNTIEDLDINDIAENEERTSKSDLLTVYALLKCGSRNHLRSFNNQVEQNNGTYEPVYISIDEFEDIVSTSNEQCGR</sequence>
<dbReference type="PROSITE" id="PS51257">
    <property type="entry name" value="PROKAR_LIPOPROTEIN"/>
    <property type="match status" value="1"/>
</dbReference>
<proteinExistence type="predicted"/>
<dbReference type="Proteomes" id="UP000256429">
    <property type="component" value="Unassembled WGS sequence"/>
</dbReference>
<feature type="domain" description="DUF2202" evidence="1">
    <location>
        <begin position="45"/>
        <end position="203"/>
    </location>
</feature>
<dbReference type="SUPFAM" id="SSF47240">
    <property type="entry name" value="Ferritin-like"/>
    <property type="match status" value="1"/>
</dbReference>
<dbReference type="AlphaFoldDB" id="A0A3D9RX40"/>
<dbReference type="EMBL" id="QTTQ01000010">
    <property type="protein sequence ID" value="REE81666.1"/>
    <property type="molecule type" value="Genomic_DNA"/>
</dbReference>
<evidence type="ECO:0000313" key="3">
    <source>
        <dbReference type="Proteomes" id="UP000256429"/>
    </source>
</evidence>
<dbReference type="OrthoDB" id="9801086at2"/>
<dbReference type="InterPro" id="IPR012347">
    <property type="entry name" value="Ferritin-like"/>
</dbReference>
<keyword evidence="3" id="KW-1185">Reference proteome</keyword>
<dbReference type="Gene3D" id="1.20.1260.10">
    <property type="match status" value="1"/>
</dbReference>
<dbReference type="InterPro" id="IPR009078">
    <property type="entry name" value="Ferritin-like_SF"/>
</dbReference>
<organism evidence="2 3">
    <name type="scientific">Lutibacter oceani</name>
    <dbReference type="NCBI Taxonomy" id="1853311"/>
    <lineage>
        <taxon>Bacteria</taxon>
        <taxon>Pseudomonadati</taxon>
        <taxon>Bacteroidota</taxon>
        <taxon>Flavobacteriia</taxon>
        <taxon>Flavobacteriales</taxon>
        <taxon>Flavobacteriaceae</taxon>
        <taxon>Lutibacter</taxon>
    </lineage>
</organism>
<gene>
    <name evidence="2" type="ORF">BX611_1201</name>
</gene>
<comment type="caution">
    <text evidence="2">The sequence shown here is derived from an EMBL/GenBank/DDBJ whole genome shotgun (WGS) entry which is preliminary data.</text>
</comment>
<evidence type="ECO:0000259" key="1">
    <source>
        <dbReference type="Pfam" id="PF09968"/>
    </source>
</evidence>
<name>A0A3D9RX40_9FLAO</name>
<evidence type="ECO:0000313" key="2">
    <source>
        <dbReference type="EMBL" id="REE81666.1"/>
    </source>
</evidence>